<accession>A0A844AJR0</accession>
<evidence type="ECO:0000313" key="2">
    <source>
        <dbReference type="Proteomes" id="UP000436694"/>
    </source>
</evidence>
<sequence>MPNALRPALQSALRRISTTPRPVSMPAVLTGLLPKRVPFAQDLRRVRLPKALQKHLPREEVLSAKLVIPVQDKGEDEAQCDAARGRGVFLARQERWEDLTHELMRADTERAATGAGLPIADLLAFGARSDVVNAVDHALEEGTEVDNRLYVDGIMALEAARLAVKDNPLMAAFVAQAHLDLGWAWRGAAAAAITKTHESRAKVHFDRAWSLVSALDNSPSPFVQSTRCSAQITQEIAPIKLADGFAQLIALDPINFRNMRHLGIALRPALSGEKNLLEIEARRAAVQSETIWGSGGYTWTYLDALMLDDTACETVDLAFFMDGLRDILHNRPAQETVNLLLAFCAIGVQRNMGQSLTADAVRMEISHAADWLARYHLQEIHPLQWAHAAAGFANNAHVPSPRHFAARGRDAAQGFLQECFSEELAQGQTVSFSDAGLEVITG</sequence>
<organism evidence="1 2">
    <name type="scientific">Tritonibacter aquimaris</name>
    <dbReference type="NCBI Taxonomy" id="2663379"/>
    <lineage>
        <taxon>Bacteria</taxon>
        <taxon>Pseudomonadati</taxon>
        <taxon>Pseudomonadota</taxon>
        <taxon>Alphaproteobacteria</taxon>
        <taxon>Rhodobacterales</taxon>
        <taxon>Paracoccaceae</taxon>
        <taxon>Tritonibacter</taxon>
    </lineage>
</organism>
<dbReference type="RefSeq" id="WP_153543914.1">
    <property type="nucleotide sequence ID" value="NZ_WIXK01000001.1"/>
</dbReference>
<protein>
    <submittedName>
        <fullName evidence="1">Uncharacterized protein</fullName>
    </submittedName>
</protein>
<evidence type="ECO:0000313" key="1">
    <source>
        <dbReference type="EMBL" id="MQY41059.1"/>
    </source>
</evidence>
<proteinExistence type="predicted"/>
<dbReference type="Proteomes" id="UP000436694">
    <property type="component" value="Unassembled WGS sequence"/>
</dbReference>
<comment type="caution">
    <text evidence="1">The sequence shown here is derived from an EMBL/GenBank/DDBJ whole genome shotgun (WGS) entry which is preliminary data.</text>
</comment>
<keyword evidence="2" id="KW-1185">Reference proteome</keyword>
<reference evidence="1 2" key="1">
    <citation type="submission" date="2019-10" db="EMBL/GenBank/DDBJ databases">
        <title>Epibacterium sp. nov., isolated from seawater.</title>
        <authorList>
            <person name="Zhang X."/>
            <person name="Li N."/>
        </authorList>
    </citation>
    <scope>NUCLEOTIDE SEQUENCE [LARGE SCALE GENOMIC DNA]</scope>
    <source>
        <strain evidence="1 2">SM1969</strain>
    </source>
</reference>
<name>A0A844AJR0_9RHOB</name>
<dbReference type="AlphaFoldDB" id="A0A844AJR0"/>
<dbReference type="EMBL" id="WIXK01000001">
    <property type="protein sequence ID" value="MQY41059.1"/>
    <property type="molecule type" value="Genomic_DNA"/>
</dbReference>
<gene>
    <name evidence="1" type="ORF">GG681_00245</name>
</gene>